<dbReference type="OrthoDB" id="9772873at2"/>
<name>A0A402CSZ1_9BACT</name>
<evidence type="ECO:0000313" key="1">
    <source>
        <dbReference type="EMBL" id="BDI30908.1"/>
    </source>
</evidence>
<dbReference type="KEGG" id="ccot:CCAX7_29590"/>
<gene>
    <name evidence="1" type="ORF">CCAX7_29590</name>
</gene>
<proteinExistence type="predicted"/>
<protein>
    <submittedName>
        <fullName evidence="1">Uncharacterized protein</fullName>
    </submittedName>
</protein>
<dbReference type="RefSeq" id="WP_119320513.1">
    <property type="nucleotide sequence ID" value="NZ_AP025739.1"/>
</dbReference>
<dbReference type="AlphaFoldDB" id="A0A402CSZ1"/>
<organism evidence="1 2">
    <name type="scientific">Capsulimonas corticalis</name>
    <dbReference type="NCBI Taxonomy" id="2219043"/>
    <lineage>
        <taxon>Bacteria</taxon>
        <taxon>Bacillati</taxon>
        <taxon>Armatimonadota</taxon>
        <taxon>Armatimonadia</taxon>
        <taxon>Capsulimonadales</taxon>
        <taxon>Capsulimonadaceae</taxon>
        <taxon>Capsulimonas</taxon>
    </lineage>
</organism>
<reference evidence="1 2" key="1">
    <citation type="journal article" date="2019" name="Int. J. Syst. Evol. Microbiol.">
        <title>Capsulimonas corticalis gen. nov., sp. nov., an aerobic capsulated bacterium, of a novel bacterial order, Capsulimonadales ord. nov., of the class Armatimonadia of the phylum Armatimonadetes.</title>
        <authorList>
            <person name="Li J."/>
            <person name="Kudo C."/>
            <person name="Tonouchi A."/>
        </authorList>
    </citation>
    <scope>NUCLEOTIDE SEQUENCE [LARGE SCALE GENOMIC DNA]</scope>
    <source>
        <strain evidence="1 2">AX-7</strain>
    </source>
</reference>
<keyword evidence="2" id="KW-1185">Reference proteome</keyword>
<dbReference type="Proteomes" id="UP000287394">
    <property type="component" value="Chromosome"/>
</dbReference>
<dbReference type="InterPro" id="IPR011990">
    <property type="entry name" value="TPR-like_helical_dom_sf"/>
</dbReference>
<dbReference type="SUPFAM" id="SSF48452">
    <property type="entry name" value="TPR-like"/>
    <property type="match status" value="1"/>
</dbReference>
<dbReference type="Gene3D" id="1.25.40.10">
    <property type="entry name" value="Tetratricopeptide repeat domain"/>
    <property type="match status" value="1"/>
</dbReference>
<evidence type="ECO:0000313" key="2">
    <source>
        <dbReference type="Proteomes" id="UP000287394"/>
    </source>
</evidence>
<accession>A0A402CSZ1</accession>
<sequence length="220" mass="24020">MIRARFAAALVLVLCGTGSAHAASHAKRATGKAIPLQSSRAQVDGIVSSVVDDLWAQNDEYWHHGDYPRIIALDRVIVGADPHFLECYATGGWLMESMGALGDAEAFYQMGVRTNPDQSYAYFNLGEFYFNTLKDYKAAALVLRAGVRHKGYDINDWKTLAHAYERAGDIDNSVKTWKTIKAHWPNGVAVDHNLTRIVQIQKSGAGAAGRVSLPGPPPLP</sequence>
<dbReference type="EMBL" id="AP025739">
    <property type="protein sequence ID" value="BDI30908.1"/>
    <property type="molecule type" value="Genomic_DNA"/>
</dbReference>